<name>A0ACD4ZMR4_9ACTN</name>
<keyword evidence="2" id="KW-1185">Reference proteome</keyword>
<accession>A0ACD4ZMR4</accession>
<organism evidence="1 2">
    <name type="scientific">Streptomyces scopuliridis</name>
    <dbReference type="NCBI Taxonomy" id="452529"/>
    <lineage>
        <taxon>Bacteria</taxon>
        <taxon>Bacillati</taxon>
        <taxon>Actinomycetota</taxon>
        <taxon>Actinomycetes</taxon>
        <taxon>Kitasatosporales</taxon>
        <taxon>Streptomycetaceae</taxon>
        <taxon>Streptomyces</taxon>
    </lineage>
</organism>
<dbReference type="EMBL" id="CP109109">
    <property type="protein sequence ID" value="WSB99689.1"/>
    <property type="molecule type" value="Genomic_DNA"/>
</dbReference>
<gene>
    <name evidence="1" type="ORF">OG835_23595</name>
</gene>
<evidence type="ECO:0000313" key="2">
    <source>
        <dbReference type="Proteomes" id="UP001348369"/>
    </source>
</evidence>
<dbReference type="Proteomes" id="UP001348369">
    <property type="component" value="Chromosome"/>
</dbReference>
<evidence type="ECO:0000313" key="1">
    <source>
        <dbReference type="EMBL" id="WSB99689.1"/>
    </source>
</evidence>
<sequence length="662" mass="70664">MTLNSPRRTGRWTALATAVAAALPLLVALPGAAHAAVPLTCNTSGPTYAIDSAGKLLRQDMPSPGVGNALPAPTTIDTGWSGYGRMLAGPAGAFYGIKSDGIYYSHRISATSTWDVHHKKISTGFSEFRTGTRTDDITMDRGGNLWTFSPDSGGLRWWRYDAAADDFVNDGGKIVDMGWDRYDAIYAGDKGVVYGRAVADGKLYRSRYDYTSQRWLERHVLVSAADWSDTKYMSSYGGDTLFRVKGNGEVRYYRYDETLGNFPVYNKLVESSGWAAYTSVSTTPDSCRLDSNHTPPSPAVGLESYSRGSAMRSSSGALEYAYTDNIGRLVYGRQTDPSDFNGVKWTTISGNEAFSGQPALAEHADGRVVVSAHNTSGSVWQRNQAAVSSEDWGNWINLGGAMAQHAVTGKTPTGLLVQFASDASGKPWYRIQQRANVDFMGWMPLGGSGFDGPFTAVTVRDGIQLFGRNASGVLSTALFKEAGTLSAWTTLGAQGVTGTPAVVVYPGYRLRVFATDGNGTVVTTAQSAEGGAYGEWSAIDGVTAKGSPTAVISPVNGITEVLVLGTDGTILNTGEAQQGTGVWRPWQQPTTEQAATEPTAFEYTDASGPTWAYMFRTADNQTRVYHLDLGFARMARSAQGAAGSPADAPVFTGRTLPAPPAK</sequence>
<proteinExistence type="predicted"/>
<protein>
    <submittedName>
        <fullName evidence="1">Tachylectin-related carbohydrate-binding protein</fullName>
    </submittedName>
</protein>
<reference evidence="1" key="1">
    <citation type="submission" date="2022-10" db="EMBL/GenBank/DDBJ databases">
        <title>The complete genomes of actinobacterial strains from the NBC collection.</title>
        <authorList>
            <person name="Joergensen T.S."/>
            <person name="Alvarez Arevalo M."/>
            <person name="Sterndorff E.B."/>
            <person name="Faurdal D."/>
            <person name="Vuksanovic O."/>
            <person name="Mourched A.-S."/>
            <person name="Charusanti P."/>
            <person name="Shaw S."/>
            <person name="Blin K."/>
            <person name="Weber T."/>
        </authorList>
    </citation>
    <scope>NUCLEOTIDE SEQUENCE</scope>
    <source>
        <strain evidence="1">NBC 01771</strain>
    </source>
</reference>